<reference evidence="1" key="1">
    <citation type="journal article" date="2020" name="Stud. Mycol.">
        <title>101 Dothideomycetes genomes: a test case for predicting lifestyles and emergence of pathogens.</title>
        <authorList>
            <person name="Haridas S."/>
            <person name="Albert R."/>
            <person name="Binder M."/>
            <person name="Bloem J."/>
            <person name="Labutti K."/>
            <person name="Salamov A."/>
            <person name="Andreopoulos B."/>
            <person name="Baker S."/>
            <person name="Barry K."/>
            <person name="Bills G."/>
            <person name="Bluhm B."/>
            <person name="Cannon C."/>
            <person name="Castanera R."/>
            <person name="Culley D."/>
            <person name="Daum C."/>
            <person name="Ezra D."/>
            <person name="Gonzalez J."/>
            <person name="Henrissat B."/>
            <person name="Kuo A."/>
            <person name="Liang C."/>
            <person name="Lipzen A."/>
            <person name="Lutzoni F."/>
            <person name="Magnuson J."/>
            <person name="Mondo S."/>
            <person name="Nolan M."/>
            <person name="Ohm R."/>
            <person name="Pangilinan J."/>
            <person name="Park H.-J."/>
            <person name="Ramirez L."/>
            <person name="Alfaro M."/>
            <person name="Sun H."/>
            <person name="Tritt A."/>
            <person name="Yoshinaga Y."/>
            <person name="Zwiers L.-H."/>
            <person name="Turgeon B."/>
            <person name="Goodwin S."/>
            <person name="Spatafora J."/>
            <person name="Crous P."/>
            <person name="Grigoriev I."/>
        </authorList>
    </citation>
    <scope>NUCLEOTIDE SEQUENCE</scope>
    <source>
        <strain evidence="1">CBS 269.34</strain>
    </source>
</reference>
<protein>
    <submittedName>
        <fullName evidence="1">Uncharacterized protein</fullName>
    </submittedName>
</protein>
<name>A0A6A6QL40_9PEZI</name>
<keyword evidence="2" id="KW-1185">Reference proteome</keyword>
<evidence type="ECO:0000313" key="1">
    <source>
        <dbReference type="EMBL" id="KAF2492819.1"/>
    </source>
</evidence>
<proteinExistence type="predicted"/>
<dbReference type="OrthoDB" id="2951834at2759"/>
<sequence>MSLPEWTNSLRQDESRLSFLDLAIEIREQIYDASLVDARCSIIDCHSDVSQHHDGLSLKALSLCRQTRAEVAKVCSRKTFEGHASLTTYRRLHIINYEVMERTELPIARSVPPALAMYITSLAYTVRCGQLWGDPLCLVSLHVHLHYWIVRIAKQIRDVFPASRNVTFVLLHDTSNVDLVNERSDEKIEELGKASESAKVAVYEHVTNFWRNTHRLHWGDVPDWVELKFEPRYIETHTVLPRVVVDLGEIWEMLKKERGAERE</sequence>
<dbReference type="AlphaFoldDB" id="A0A6A6QL40"/>
<organism evidence="1 2">
    <name type="scientific">Lophium mytilinum</name>
    <dbReference type="NCBI Taxonomy" id="390894"/>
    <lineage>
        <taxon>Eukaryota</taxon>
        <taxon>Fungi</taxon>
        <taxon>Dikarya</taxon>
        <taxon>Ascomycota</taxon>
        <taxon>Pezizomycotina</taxon>
        <taxon>Dothideomycetes</taxon>
        <taxon>Pleosporomycetidae</taxon>
        <taxon>Mytilinidiales</taxon>
        <taxon>Mytilinidiaceae</taxon>
        <taxon>Lophium</taxon>
    </lineage>
</organism>
<gene>
    <name evidence="1" type="ORF">BU16DRAFT_564128</name>
</gene>
<evidence type="ECO:0000313" key="2">
    <source>
        <dbReference type="Proteomes" id="UP000799750"/>
    </source>
</evidence>
<accession>A0A6A6QL40</accession>
<dbReference type="EMBL" id="MU004193">
    <property type="protein sequence ID" value="KAF2492819.1"/>
    <property type="molecule type" value="Genomic_DNA"/>
</dbReference>
<dbReference type="Proteomes" id="UP000799750">
    <property type="component" value="Unassembled WGS sequence"/>
</dbReference>